<name>A0A9P8WBK3_9HYPO</name>
<sequence>MQVRRWKHMSGHSRACNEPSTEAHQISASGTAKADNSVGLQFINASHPRDVISIEAKKRIRSHAAKDVHASRHRQGARRRQFVVQAEGVGAHFAAPLPAPASLLSSSRKDPFQSLARPVTEREHFLIDHYVTVVIPNAHSYCNHGDAEALFLVGMKLHWLPMALSDVGLLCGLLLAACRHLTAPSPVASDDYTQMALRYKGVCIKSTNEAVVAEGTSVSDTTIAKALIMSSDEFSSHGPVSLTKLRHKFLCGNLEVSRVHADAIIRMVALKGGLGNLGVGGFLRHLVSWCVFNPKFGERASILLEEYM</sequence>
<reference evidence="2 3" key="1">
    <citation type="journal article" date="2021" name="Nat. Commun.">
        <title>Genetic determinants of endophytism in the Arabidopsis root mycobiome.</title>
        <authorList>
            <person name="Mesny F."/>
            <person name="Miyauchi S."/>
            <person name="Thiergart T."/>
            <person name="Pickel B."/>
            <person name="Atanasova L."/>
            <person name="Karlsson M."/>
            <person name="Huettel B."/>
            <person name="Barry K.W."/>
            <person name="Haridas S."/>
            <person name="Chen C."/>
            <person name="Bauer D."/>
            <person name="Andreopoulos W."/>
            <person name="Pangilinan J."/>
            <person name="LaButti K."/>
            <person name="Riley R."/>
            <person name="Lipzen A."/>
            <person name="Clum A."/>
            <person name="Drula E."/>
            <person name="Henrissat B."/>
            <person name="Kohler A."/>
            <person name="Grigoriev I.V."/>
            <person name="Martin F.M."/>
            <person name="Hacquard S."/>
        </authorList>
    </citation>
    <scope>NUCLEOTIDE SEQUENCE [LARGE SCALE GENOMIC DNA]</scope>
    <source>
        <strain evidence="2 3">MPI-CAGE-CH-0241</strain>
    </source>
</reference>
<protein>
    <submittedName>
        <fullName evidence="2">Uncharacterized protein</fullName>
    </submittedName>
</protein>
<evidence type="ECO:0000256" key="1">
    <source>
        <dbReference type="SAM" id="MobiDB-lite"/>
    </source>
</evidence>
<evidence type="ECO:0000313" key="2">
    <source>
        <dbReference type="EMBL" id="KAH6894523.1"/>
    </source>
</evidence>
<dbReference type="PANTHER" id="PTHR37540:SF5">
    <property type="entry name" value="TRANSCRIPTION FACTOR DOMAIN-CONTAINING PROTEIN"/>
    <property type="match status" value="1"/>
</dbReference>
<dbReference type="OrthoDB" id="5620at2759"/>
<proteinExistence type="predicted"/>
<gene>
    <name evidence="2" type="ORF">B0T10DRAFT_546022</name>
</gene>
<dbReference type="EMBL" id="JAGPYM010000005">
    <property type="protein sequence ID" value="KAH6894523.1"/>
    <property type="molecule type" value="Genomic_DNA"/>
</dbReference>
<organism evidence="2 3">
    <name type="scientific">Thelonectria olida</name>
    <dbReference type="NCBI Taxonomy" id="1576542"/>
    <lineage>
        <taxon>Eukaryota</taxon>
        <taxon>Fungi</taxon>
        <taxon>Dikarya</taxon>
        <taxon>Ascomycota</taxon>
        <taxon>Pezizomycotina</taxon>
        <taxon>Sordariomycetes</taxon>
        <taxon>Hypocreomycetidae</taxon>
        <taxon>Hypocreales</taxon>
        <taxon>Nectriaceae</taxon>
        <taxon>Thelonectria</taxon>
    </lineage>
</organism>
<dbReference type="Proteomes" id="UP000777438">
    <property type="component" value="Unassembled WGS sequence"/>
</dbReference>
<dbReference type="PANTHER" id="PTHR37540">
    <property type="entry name" value="TRANSCRIPTION FACTOR (ACR-2), PUTATIVE-RELATED-RELATED"/>
    <property type="match status" value="1"/>
</dbReference>
<keyword evidence="3" id="KW-1185">Reference proteome</keyword>
<comment type="caution">
    <text evidence="2">The sequence shown here is derived from an EMBL/GenBank/DDBJ whole genome shotgun (WGS) entry which is preliminary data.</text>
</comment>
<evidence type="ECO:0000313" key="3">
    <source>
        <dbReference type="Proteomes" id="UP000777438"/>
    </source>
</evidence>
<feature type="compositionally biased region" description="Polar residues" evidence="1">
    <location>
        <begin position="18"/>
        <end position="30"/>
    </location>
</feature>
<dbReference type="AlphaFoldDB" id="A0A9P8WBK3"/>
<feature type="compositionally biased region" description="Basic residues" evidence="1">
    <location>
        <begin position="1"/>
        <end position="11"/>
    </location>
</feature>
<feature type="region of interest" description="Disordered" evidence="1">
    <location>
        <begin position="1"/>
        <end position="30"/>
    </location>
</feature>
<accession>A0A9P8WBK3</accession>